<organism evidence="1 2">
    <name type="scientific">Cellulomonas biazotea</name>
    <dbReference type="NCBI Taxonomy" id="1709"/>
    <lineage>
        <taxon>Bacteria</taxon>
        <taxon>Bacillati</taxon>
        <taxon>Actinomycetota</taxon>
        <taxon>Actinomycetes</taxon>
        <taxon>Micrococcales</taxon>
        <taxon>Cellulomonadaceae</taxon>
        <taxon>Cellulomonas</taxon>
    </lineage>
</organism>
<name>A0A402DM46_9CELL</name>
<dbReference type="EMBL" id="BIMR01000016">
    <property type="protein sequence ID" value="GCE75197.1"/>
    <property type="molecule type" value="Genomic_DNA"/>
</dbReference>
<keyword evidence="2" id="KW-1185">Reference proteome</keyword>
<protein>
    <submittedName>
        <fullName evidence="1">Uncharacterized protein</fullName>
    </submittedName>
</protein>
<dbReference type="AlphaFoldDB" id="A0A402DM46"/>
<dbReference type="RefSeq" id="WP_130779823.1">
    <property type="nucleotide sequence ID" value="NZ_BIMR01000016.1"/>
</dbReference>
<comment type="caution">
    <text evidence="1">The sequence shown here is derived from an EMBL/GenBank/DDBJ whole genome shotgun (WGS) entry which is preliminary data.</text>
</comment>
<gene>
    <name evidence="1" type="ORF">CBZ_02530</name>
</gene>
<evidence type="ECO:0000313" key="1">
    <source>
        <dbReference type="EMBL" id="GCE75197.1"/>
    </source>
</evidence>
<evidence type="ECO:0000313" key="2">
    <source>
        <dbReference type="Proteomes" id="UP000289954"/>
    </source>
</evidence>
<proteinExistence type="predicted"/>
<dbReference type="OrthoDB" id="9889334at2"/>
<accession>A0A402DM46</accession>
<sequence>MVRLVHQSLVTTRPAISDREAEAARRRIARRTARNPLRRVRITCEPHAVRDALATVGDRIWCDAHADWATVVEVTE</sequence>
<reference evidence="1 2" key="1">
    <citation type="submission" date="2019-01" db="EMBL/GenBank/DDBJ databases">
        <title>Draft genome sequence of Cellulomonas takizawaensis strain TKZ-21.</title>
        <authorList>
            <person name="Yamamura H."/>
            <person name="Hayashi T."/>
            <person name="Hamada M."/>
            <person name="Serisawa Y."/>
            <person name="Matsuyama K."/>
            <person name="Nakagawa Y."/>
            <person name="Otoguro M."/>
            <person name="Yanagida F."/>
            <person name="Hayakawa M."/>
        </authorList>
    </citation>
    <scope>NUCLEOTIDE SEQUENCE [LARGE SCALE GENOMIC DNA]</scope>
    <source>
        <strain evidence="1 2">NBRC12680</strain>
    </source>
</reference>
<dbReference type="Proteomes" id="UP000289954">
    <property type="component" value="Unassembled WGS sequence"/>
</dbReference>